<feature type="region of interest" description="Disordered" evidence="1">
    <location>
        <begin position="24"/>
        <end position="46"/>
    </location>
</feature>
<evidence type="ECO:0000313" key="3">
    <source>
        <dbReference type="Proteomes" id="UP001152484"/>
    </source>
</evidence>
<feature type="compositionally biased region" description="Basic and acidic residues" evidence="1">
    <location>
        <begin position="27"/>
        <end position="40"/>
    </location>
</feature>
<dbReference type="EMBL" id="CAMAPE010000051">
    <property type="protein sequence ID" value="CAH9108409.1"/>
    <property type="molecule type" value="Genomic_DNA"/>
</dbReference>
<accession>A0A9P1EIV3</accession>
<comment type="caution">
    <text evidence="2">The sequence shown here is derived from an EMBL/GenBank/DDBJ whole genome shotgun (WGS) entry which is preliminary data.</text>
</comment>
<organism evidence="2 3">
    <name type="scientific">Cuscuta europaea</name>
    <name type="common">European dodder</name>
    <dbReference type="NCBI Taxonomy" id="41803"/>
    <lineage>
        <taxon>Eukaryota</taxon>
        <taxon>Viridiplantae</taxon>
        <taxon>Streptophyta</taxon>
        <taxon>Embryophyta</taxon>
        <taxon>Tracheophyta</taxon>
        <taxon>Spermatophyta</taxon>
        <taxon>Magnoliopsida</taxon>
        <taxon>eudicotyledons</taxon>
        <taxon>Gunneridae</taxon>
        <taxon>Pentapetalae</taxon>
        <taxon>asterids</taxon>
        <taxon>lamiids</taxon>
        <taxon>Solanales</taxon>
        <taxon>Convolvulaceae</taxon>
        <taxon>Cuscuteae</taxon>
        <taxon>Cuscuta</taxon>
        <taxon>Cuscuta subgen. Cuscuta</taxon>
    </lineage>
</organism>
<gene>
    <name evidence="2" type="ORF">CEURO_LOCUS18094</name>
</gene>
<proteinExistence type="predicted"/>
<keyword evidence="3" id="KW-1185">Reference proteome</keyword>
<reference evidence="2" key="1">
    <citation type="submission" date="2022-07" db="EMBL/GenBank/DDBJ databases">
        <authorList>
            <person name="Macas J."/>
            <person name="Novak P."/>
            <person name="Neumann P."/>
        </authorList>
    </citation>
    <scope>NUCLEOTIDE SEQUENCE</scope>
</reference>
<protein>
    <submittedName>
        <fullName evidence="2">Uncharacterized protein</fullName>
    </submittedName>
</protein>
<name>A0A9P1EIV3_CUSEU</name>
<dbReference type="AlphaFoldDB" id="A0A9P1EIV3"/>
<dbReference type="Proteomes" id="UP001152484">
    <property type="component" value="Unassembled WGS sequence"/>
</dbReference>
<evidence type="ECO:0000256" key="1">
    <source>
        <dbReference type="SAM" id="MobiDB-lite"/>
    </source>
</evidence>
<sequence>MDLHRSKSLNSLAFSLEVEKVSFPNSETERAGEKRARDNLQNDYTGGSQMLFLPQRGKTVYIRSSLPHRRREPLRHWDIWSVTVEPNMVVMLQEVWRQTVKQWHEIRWQWLRQ</sequence>
<evidence type="ECO:0000313" key="2">
    <source>
        <dbReference type="EMBL" id="CAH9108409.1"/>
    </source>
</evidence>